<keyword evidence="1" id="KW-0175">Coiled coil</keyword>
<feature type="region of interest" description="Disordered" evidence="2">
    <location>
        <begin position="288"/>
        <end position="331"/>
    </location>
</feature>
<organism evidence="3 4">
    <name type="scientific">Oidiodendron maius (strain Zn)</name>
    <dbReference type="NCBI Taxonomy" id="913774"/>
    <lineage>
        <taxon>Eukaryota</taxon>
        <taxon>Fungi</taxon>
        <taxon>Dikarya</taxon>
        <taxon>Ascomycota</taxon>
        <taxon>Pezizomycotina</taxon>
        <taxon>Leotiomycetes</taxon>
        <taxon>Leotiomycetes incertae sedis</taxon>
        <taxon>Myxotrichaceae</taxon>
        <taxon>Oidiodendron</taxon>
    </lineage>
</organism>
<keyword evidence="4" id="KW-1185">Reference proteome</keyword>
<feature type="region of interest" description="Disordered" evidence="2">
    <location>
        <begin position="1"/>
        <end position="43"/>
    </location>
</feature>
<sequence>MAPSTRDTGKARATSRDRSETCEFHPLGTNQRAATTEEELEDPGEDTQLCHTIDDHEIQFELQNEKIKEQESMTRTLNRQVAELIRTNKQIIGLLAEKQYGESYMEEPQLRREESGPPPSSSSLSSGNYKPRIKLPTAFSDNSGLITYPAWRNKMMDKFETDGLYRDKDNTDPYQSLQEMWDTLDAVYTNPFKVRDAKVKYRELRMGTTQGFQDFKIEFTHLANEGRIPQSERFDDLYEKMTAILQSKILPQLDELGGDFNRLYIKALDIHSGQKHINTIYKKDMEASNQPARAIQPPFSRPAQARNPLSPPKPLNQLPNRAAEVKDIETNETGDLGVYKSAIYGDESDYSDLGKGEA</sequence>
<protein>
    <recommendedName>
        <fullName evidence="5">Retrotransposon gag domain-containing protein</fullName>
    </recommendedName>
</protein>
<dbReference type="OrthoDB" id="4365667at2759"/>
<dbReference type="InParanoid" id="A0A0C3H974"/>
<dbReference type="Proteomes" id="UP000054321">
    <property type="component" value="Unassembled WGS sequence"/>
</dbReference>
<feature type="region of interest" description="Disordered" evidence="2">
    <location>
        <begin position="104"/>
        <end position="129"/>
    </location>
</feature>
<feature type="compositionally biased region" description="Basic and acidic residues" evidence="2">
    <location>
        <begin position="7"/>
        <end position="23"/>
    </location>
</feature>
<name>A0A0C3H974_OIDMZ</name>
<accession>A0A0C3H974</accession>
<dbReference type="EMBL" id="KN832878">
    <property type="protein sequence ID" value="KIM99814.1"/>
    <property type="molecule type" value="Genomic_DNA"/>
</dbReference>
<reference evidence="3 4" key="1">
    <citation type="submission" date="2014-04" db="EMBL/GenBank/DDBJ databases">
        <authorList>
            <consortium name="DOE Joint Genome Institute"/>
            <person name="Kuo A."/>
            <person name="Martino E."/>
            <person name="Perotto S."/>
            <person name="Kohler A."/>
            <person name="Nagy L.G."/>
            <person name="Floudas D."/>
            <person name="Copeland A."/>
            <person name="Barry K.W."/>
            <person name="Cichocki N."/>
            <person name="Veneault-Fourrey C."/>
            <person name="LaButti K."/>
            <person name="Lindquist E.A."/>
            <person name="Lipzen A."/>
            <person name="Lundell T."/>
            <person name="Morin E."/>
            <person name="Murat C."/>
            <person name="Sun H."/>
            <person name="Tunlid A."/>
            <person name="Henrissat B."/>
            <person name="Grigoriev I.V."/>
            <person name="Hibbett D.S."/>
            <person name="Martin F."/>
            <person name="Nordberg H.P."/>
            <person name="Cantor M.N."/>
            <person name="Hua S.X."/>
        </authorList>
    </citation>
    <scope>NUCLEOTIDE SEQUENCE [LARGE SCALE GENOMIC DNA]</scope>
    <source>
        <strain evidence="3 4">Zn</strain>
    </source>
</reference>
<evidence type="ECO:0000256" key="2">
    <source>
        <dbReference type="SAM" id="MobiDB-lite"/>
    </source>
</evidence>
<feature type="coiled-coil region" evidence="1">
    <location>
        <begin position="53"/>
        <end position="87"/>
    </location>
</feature>
<evidence type="ECO:0000313" key="4">
    <source>
        <dbReference type="Proteomes" id="UP000054321"/>
    </source>
</evidence>
<evidence type="ECO:0000256" key="1">
    <source>
        <dbReference type="SAM" id="Coils"/>
    </source>
</evidence>
<gene>
    <name evidence="3" type="ORF">OIDMADRAFT_55716</name>
</gene>
<evidence type="ECO:0008006" key="5">
    <source>
        <dbReference type="Google" id="ProtNLM"/>
    </source>
</evidence>
<dbReference type="HOGENOM" id="CLU_774102_0_0_1"/>
<dbReference type="AlphaFoldDB" id="A0A0C3H974"/>
<evidence type="ECO:0000313" key="3">
    <source>
        <dbReference type="EMBL" id="KIM99814.1"/>
    </source>
</evidence>
<proteinExistence type="predicted"/>
<reference evidence="4" key="2">
    <citation type="submission" date="2015-01" db="EMBL/GenBank/DDBJ databases">
        <title>Evolutionary Origins and Diversification of the Mycorrhizal Mutualists.</title>
        <authorList>
            <consortium name="DOE Joint Genome Institute"/>
            <consortium name="Mycorrhizal Genomics Consortium"/>
            <person name="Kohler A."/>
            <person name="Kuo A."/>
            <person name="Nagy L.G."/>
            <person name="Floudas D."/>
            <person name="Copeland A."/>
            <person name="Barry K.W."/>
            <person name="Cichocki N."/>
            <person name="Veneault-Fourrey C."/>
            <person name="LaButti K."/>
            <person name="Lindquist E.A."/>
            <person name="Lipzen A."/>
            <person name="Lundell T."/>
            <person name="Morin E."/>
            <person name="Murat C."/>
            <person name="Riley R."/>
            <person name="Ohm R."/>
            <person name="Sun H."/>
            <person name="Tunlid A."/>
            <person name="Henrissat B."/>
            <person name="Grigoriev I.V."/>
            <person name="Hibbett D.S."/>
            <person name="Martin F."/>
        </authorList>
    </citation>
    <scope>NUCLEOTIDE SEQUENCE [LARGE SCALE GENOMIC DNA]</scope>
    <source>
        <strain evidence="4">Zn</strain>
    </source>
</reference>